<evidence type="ECO:0000313" key="8">
    <source>
        <dbReference type="EMBL" id="APE96309.1"/>
    </source>
</evidence>
<proteinExistence type="inferred from homology"/>
<dbReference type="OrthoDB" id="4272at2157"/>
<evidence type="ECO:0000313" key="7">
    <source>
        <dbReference type="EMBL" id="AOW80973.1"/>
    </source>
</evidence>
<accession>A0A1D8S6J0</accession>
<keyword evidence="6" id="KW-0472">Membrane</keyword>
<dbReference type="KEGG" id="hhsr:HSR6_1876"/>
<dbReference type="InterPro" id="IPR014272">
    <property type="entry name" value="ATPase_V0-cplx_csu"/>
</dbReference>
<dbReference type="GO" id="GO:0005524">
    <property type="term" value="F:ATP binding"/>
    <property type="evidence" value="ECO:0007669"/>
    <property type="project" value="UniProtKB-UniRule"/>
</dbReference>
<sequence>MTNRSANYEYVVARVRHRRASLFAEEDYRKLLGMGLGGIARFMEESPYQAEINDLGARYSGVQLIEYALNRNLARAFDDLLRFSEGELYELVARYLRKFDAWNLKTVLRGRFSDAEDEEIEENLIDAGELEPEFLDRLIAAPDIEAIVEIIEETTFGDAVVEAYPDYEETGLLTPLENAIDRAYYEGLLEDQIPDEGPMALYAEFLRTEIDFRNVRNVLRIVRSGAEIDPREYFIEGGQLFDSEEIAQLATDQDQLITHLRESRYGKHLGPAIDSLDAEANLTQFERALDEALLSFADRLSHVYPLSVCPVLAYILAKEREVDNIRAIAHGKETGLDRSTIENELVML</sequence>
<reference evidence="8" key="3">
    <citation type="journal article" date="2017" name="ISME J.">
        <title>Discovery of anaerobic lithoheterotrophic haloarchaea, ubiquitous in hypersaline habitats.</title>
        <authorList>
            <person name="Sorokin D.Y."/>
            <person name="Messina E."/>
            <person name="Smedile F."/>
            <person name="Roman P."/>
            <person name="Damste J.S.S."/>
            <person name="Ciordia S."/>
            <person name="Mena M.C."/>
            <person name="Ferrer M."/>
            <person name="Golyshin P.N."/>
            <person name="Kublanov I.V."/>
            <person name="Samarov N.I."/>
            <person name="Toshchakov S.V."/>
            <person name="La Cono V."/>
            <person name="Yakimov M.M."/>
        </authorList>
    </citation>
    <scope>NUCLEOTIDE SEQUENCE</scope>
    <source>
        <strain evidence="8">HSR6</strain>
    </source>
</reference>
<dbReference type="InterPro" id="IPR050873">
    <property type="entry name" value="V-ATPase_V0D/AC39_subunit"/>
</dbReference>
<keyword evidence="7" id="KW-0378">Hydrolase</keyword>
<dbReference type="Gene3D" id="1.20.1690.10">
    <property type="entry name" value="V-type ATP synthase subunit C domain"/>
    <property type="match status" value="2"/>
</dbReference>
<comment type="similarity">
    <text evidence="1 6">Belongs to the V-ATPase V0D/AC39 subunit family.</text>
</comment>
<dbReference type="RefSeq" id="WP_070365629.1">
    <property type="nucleotide sequence ID" value="NZ_CP016070.1"/>
</dbReference>
<dbReference type="Pfam" id="PF01992">
    <property type="entry name" value="vATP-synt_AC39"/>
    <property type="match status" value="1"/>
</dbReference>
<dbReference type="STRING" id="1873524.HSR6_1876"/>
<evidence type="ECO:0000256" key="1">
    <source>
        <dbReference type="ARBA" id="ARBA00006709"/>
    </source>
</evidence>
<evidence type="ECO:0000256" key="5">
    <source>
        <dbReference type="ARBA" id="ARBA00023310"/>
    </source>
</evidence>
<comment type="function">
    <text evidence="6">Component of the A-type ATP synthase that produces ATP from ADP in the presence of a proton gradient across the membrane.</text>
</comment>
<dbReference type="GO" id="GO:0046933">
    <property type="term" value="F:proton-transporting ATP synthase activity, rotational mechanism"/>
    <property type="evidence" value="ECO:0007669"/>
    <property type="project" value="UniProtKB-UniRule"/>
</dbReference>
<reference evidence="10" key="2">
    <citation type="submission" date="2016-08" db="EMBL/GenBank/DDBJ databases">
        <title>Discovery of first anaerobic lithoheterotrophic haloarchae widely represented in hypersaline habitats.</title>
        <authorList>
            <person name="Sorokin D.Y."/>
            <person name="Kublanov I.V."/>
            <person name="Roman P."/>
            <person name="Sinninghe Damste J.S."/>
            <person name="Golyshin P.N."/>
            <person name="Rojo D."/>
            <person name="Ciordia S."/>
            <person name="Mena Md.C."/>
            <person name="Ferrer M."/>
            <person name="Smedile F."/>
            <person name="Messina E."/>
            <person name="La Cono V."/>
            <person name="Yakimov M.M."/>
        </authorList>
    </citation>
    <scope>NUCLEOTIDE SEQUENCE [LARGE SCALE GENOMIC DNA]</scope>
    <source>
        <strain evidence="10">HSR6</strain>
    </source>
</reference>
<name>A0A1D8S6J0_9EURY</name>
<organism evidence="7 9">
    <name type="scientific">Halodesulfurarchaeum formicicum</name>
    <dbReference type="NCBI Taxonomy" id="1873524"/>
    <lineage>
        <taxon>Archaea</taxon>
        <taxon>Methanobacteriati</taxon>
        <taxon>Methanobacteriota</taxon>
        <taxon>Stenosarchaea group</taxon>
        <taxon>Halobacteria</taxon>
        <taxon>Halobacteriales</taxon>
        <taxon>Halobacteriaceae</taxon>
        <taxon>Halodesulfurarchaeum</taxon>
    </lineage>
</organism>
<keyword evidence="3 6" id="KW-0375">Hydrogen ion transport</keyword>
<dbReference type="InterPro" id="IPR044911">
    <property type="entry name" value="V-type_ATPase_csu/dsu_dom_3"/>
</dbReference>
<dbReference type="PANTHER" id="PTHR38682">
    <property type="entry name" value="V-TYPE ATP SYNTHASE SUBUNIT C"/>
    <property type="match status" value="1"/>
</dbReference>
<dbReference type="EMBL" id="CP016804">
    <property type="protein sequence ID" value="APE96309.1"/>
    <property type="molecule type" value="Genomic_DNA"/>
</dbReference>
<comment type="subcellular location">
    <subcellularLocation>
        <location evidence="6">Cell membrane</location>
        <topology evidence="6">Peripheral membrane protein</topology>
    </subcellularLocation>
</comment>
<keyword evidence="10" id="KW-1185">Reference proteome</keyword>
<evidence type="ECO:0000313" key="9">
    <source>
        <dbReference type="Proteomes" id="UP000185608"/>
    </source>
</evidence>
<evidence type="ECO:0000256" key="2">
    <source>
        <dbReference type="ARBA" id="ARBA00022448"/>
    </source>
</evidence>
<dbReference type="GO" id="GO:0042777">
    <property type="term" value="P:proton motive force-driven plasma membrane ATP synthesis"/>
    <property type="evidence" value="ECO:0007669"/>
    <property type="project" value="UniProtKB-UniRule"/>
</dbReference>
<dbReference type="GO" id="GO:0046961">
    <property type="term" value="F:proton-transporting ATPase activity, rotational mechanism"/>
    <property type="evidence" value="ECO:0007669"/>
    <property type="project" value="InterPro"/>
</dbReference>
<evidence type="ECO:0000256" key="3">
    <source>
        <dbReference type="ARBA" id="ARBA00022781"/>
    </source>
</evidence>
<keyword evidence="6" id="KW-1003">Cell membrane</keyword>
<reference evidence="7 9" key="1">
    <citation type="submission" date="2016-06" db="EMBL/GenBank/DDBJ databases">
        <title>Discovery of anaerobic lithoheterotrophic haloarchaeon capable of sulfur respiration by hydrogen and formate.</title>
        <authorList>
            <person name="Sorokin D.Y."/>
            <person name="Kublanov I.V."/>
            <person name="Roman P."/>
            <person name="Sinninghe Damste J.S."/>
            <person name="Golyshin P.N."/>
            <person name="Rojo D."/>
            <person name="Ciordia S."/>
            <person name="Mena Md.C."/>
            <person name="Ferrer M."/>
            <person name="Smedile F."/>
            <person name="Messina E."/>
            <person name="La Cono V."/>
            <person name="Yakimov M.M."/>
        </authorList>
    </citation>
    <scope>NUCLEOTIDE SEQUENCE [LARGE SCALE GENOMIC DNA]</scope>
    <source>
        <strain evidence="7 9">HTSR1</strain>
    </source>
</reference>
<accession>A0A1J1AEG3</accession>
<evidence type="ECO:0000256" key="6">
    <source>
        <dbReference type="HAMAP-Rule" id="MF_00314"/>
    </source>
</evidence>
<dbReference type="HAMAP" id="MF_00314">
    <property type="entry name" value="ATP_synth_C_arch"/>
    <property type="match status" value="1"/>
</dbReference>
<evidence type="ECO:0000313" key="10">
    <source>
        <dbReference type="Proteomes" id="UP000186165"/>
    </source>
</evidence>
<protein>
    <recommendedName>
        <fullName evidence="6">A-type ATP synthase subunit C</fullName>
    </recommendedName>
</protein>
<dbReference type="Proteomes" id="UP000185608">
    <property type="component" value="Chromosome"/>
</dbReference>
<dbReference type="GeneID" id="30418409"/>
<evidence type="ECO:0000256" key="4">
    <source>
        <dbReference type="ARBA" id="ARBA00023065"/>
    </source>
</evidence>
<dbReference type="GO" id="GO:0033179">
    <property type="term" value="C:proton-transporting V-type ATPase, V0 domain"/>
    <property type="evidence" value="ECO:0007669"/>
    <property type="project" value="InterPro"/>
</dbReference>
<keyword evidence="5 6" id="KW-0066">ATP synthesis</keyword>
<dbReference type="NCBIfam" id="TIGR02923">
    <property type="entry name" value="AhaC"/>
    <property type="match status" value="1"/>
</dbReference>
<dbReference type="EMBL" id="CP016070">
    <property type="protein sequence ID" value="AOW80973.1"/>
    <property type="molecule type" value="Genomic_DNA"/>
</dbReference>
<dbReference type="InterPro" id="IPR035067">
    <property type="entry name" value="V-type_ATPase_csu/dsu"/>
</dbReference>
<dbReference type="GO" id="GO:0005886">
    <property type="term" value="C:plasma membrane"/>
    <property type="evidence" value="ECO:0007669"/>
    <property type="project" value="UniProtKB-SubCell"/>
</dbReference>
<dbReference type="KEGG" id="halh:HTSR_1807"/>
<gene>
    <name evidence="6 7" type="primary">atpC</name>
    <name evidence="8" type="ORF">HSR6_1876</name>
    <name evidence="7" type="ORF">HTSR_1807</name>
</gene>
<dbReference type="InterPro" id="IPR036079">
    <property type="entry name" value="ATPase_csu/dsu_sf"/>
</dbReference>
<dbReference type="PANTHER" id="PTHR38682:SF1">
    <property type="entry name" value="V-TYPE ATP SYNTHASE SUBUNIT C"/>
    <property type="match status" value="1"/>
</dbReference>
<keyword evidence="4 6" id="KW-0406">Ion transport</keyword>
<keyword evidence="2 6" id="KW-0813">Transport</keyword>
<dbReference type="SUPFAM" id="SSF103486">
    <property type="entry name" value="V-type ATP synthase subunit C"/>
    <property type="match status" value="1"/>
</dbReference>
<dbReference type="InterPro" id="IPR002843">
    <property type="entry name" value="ATPase_V0-cplx_csu/dsu"/>
</dbReference>
<dbReference type="GO" id="GO:0016787">
    <property type="term" value="F:hydrolase activity"/>
    <property type="evidence" value="ECO:0007669"/>
    <property type="project" value="UniProtKB-KW"/>
</dbReference>
<dbReference type="Proteomes" id="UP000186165">
    <property type="component" value="Chromosome"/>
</dbReference>
<dbReference type="PATRIC" id="fig|1855411.3.peg.1816"/>
<dbReference type="Gene3D" id="1.10.132.50">
    <property type="entry name" value="ATP synthase (C/AC39) subunit, domain 3"/>
    <property type="match status" value="1"/>
</dbReference>
<dbReference type="AlphaFoldDB" id="A0A1D8S6J0"/>
<comment type="subunit">
    <text evidence="6">Has multiple subunits with at least A(3), B(3), C, D, E, F, H, I and proteolipid K(x).</text>
</comment>